<organism evidence="8 9">
    <name type="scientific">Archangium minus</name>
    <dbReference type="NCBI Taxonomy" id="83450"/>
    <lineage>
        <taxon>Bacteria</taxon>
        <taxon>Pseudomonadati</taxon>
        <taxon>Myxococcota</taxon>
        <taxon>Myxococcia</taxon>
        <taxon>Myxococcales</taxon>
        <taxon>Cystobacterineae</taxon>
        <taxon>Archangiaceae</taxon>
        <taxon>Archangium</taxon>
    </lineage>
</organism>
<dbReference type="InterPro" id="IPR039448">
    <property type="entry name" value="Beta_helix"/>
</dbReference>
<feature type="domain" description="DUF1565" evidence="6">
    <location>
        <begin position="106"/>
        <end position="144"/>
    </location>
</feature>
<dbReference type="Proteomes" id="UP001611383">
    <property type="component" value="Chromosome"/>
</dbReference>
<comment type="subcellular location">
    <subcellularLocation>
        <location evidence="1">Secreted</location>
    </subcellularLocation>
</comment>
<evidence type="ECO:0000256" key="4">
    <source>
        <dbReference type="SAM" id="MobiDB-lite"/>
    </source>
</evidence>
<dbReference type="InterPro" id="IPR011050">
    <property type="entry name" value="Pectin_lyase_fold/virulence"/>
</dbReference>
<evidence type="ECO:0000313" key="8">
    <source>
        <dbReference type="EMBL" id="WNG50601.1"/>
    </source>
</evidence>
<dbReference type="PANTHER" id="PTHR40088">
    <property type="entry name" value="PECTATE LYASE (EUROFUNG)"/>
    <property type="match status" value="1"/>
</dbReference>
<dbReference type="SUPFAM" id="SSF51126">
    <property type="entry name" value="Pectin lyase-like"/>
    <property type="match status" value="1"/>
</dbReference>
<feature type="domain" description="Right handed beta helix" evidence="7">
    <location>
        <begin position="298"/>
        <end position="444"/>
    </location>
</feature>
<dbReference type="PANTHER" id="PTHR40088:SF2">
    <property type="entry name" value="SECRETED SUGAR HYDROLASE"/>
    <property type="match status" value="1"/>
</dbReference>
<evidence type="ECO:0000259" key="7">
    <source>
        <dbReference type="Pfam" id="PF13229"/>
    </source>
</evidence>
<feature type="compositionally biased region" description="Pro residues" evidence="4">
    <location>
        <begin position="75"/>
        <end position="84"/>
    </location>
</feature>
<dbReference type="Gene3D" id="2.160.20.10">
    <property type="entry name" value="Single-stranded right-handed beta-helix, Pectin lyase-like"/>
    <property type="match status" value="1"/>
</dbReference>
<evidence type="ECO:0000313" key="9">
    <source>
        <dbReference type="Proteomes" id="UP001611383"/>
    </source>
</evidence>
<evidence type="ECO:0000256" key="1">
    <source>
        <dbReference type="ARBA" id="ARBA00004613"/>
    </source>
</evidence>
<proteinExistence type="predicted"/>
<evidence type="ECO:0000256" key="2">
    <source>
        <dbReference type="ARBA" id="ARBA00022525"/>
    </source>
</evidence>
<feature type="region of interest" description="Disordered" evidence="4">
    <location>
        <begin position="34"/>
        <end position="93"/>
    </location>
</feature>
<dbReference type="SMART" id="SM00710">
    <property type="entry name" value="PbH1"/>
    <property type="match status" value="8"/>
</dbReference>
<keyword evidence="3 5" id="KW-0732">Signal</keyword>
<evidence type="ECO:0000256" key="3">
    <source>
        <dbReference type="ARBA" id="ARBA00022729"/>
    </source>
</evidence>
<feature type="signal peptide" evidence="5">
    <location>
        <begin position="1"/>
        <end position="25"/>
    </location>
</feature>
<keyword evidence="2" id="KW-0964">Secreted</keyword>
<reference evidence="8 9" key="1">
    <citation type="submission" date="2019-08" db="EMBL/GenBank/DDBJ databases">
        <title>Archangium and Cystobacter genomes.</title>
        <authorList>
            <person name="Chen I.-C.K."/>
            <person name="Wielgoss S."/>
        </authorList>
    </citation>
    <scope>NUCLEOTIDE SEQUENCE [LARGE SCALE GENOMIC DNA]</scope>
    <source>
        <strain evidence="8 9">Cbm 6</strain>
    </source>
</reference>
<feature type="chain" id="PRO_5047235185" evidence="5">
    <location>
        <begin position="26"/>
        <end position="538"/>
    </location>
</feature>
<gene>
    <name evidence="8" type="ORF">F0U60_45605</name>
</gene>
<accession>A0ABY9X5C8</accession>
<dbReference type="Pfam" id="PF07602">
    <property type="entry name" value="DUF1565"/>
    <property type="match status" value="1"/>
</dbReference>
<protein>
    <submittedName>
        <fullName evidence="8">DUF1565 domain-containing protein</fullName>
    </submittedName>
</protein>
<name>A0ABY9X5C8_9BACT</name>
<sequence>MFIVKQFNKWPQFVSSLLLACVVSACEGNAIHKPETQAPSVGVPDSEGSPQPSPSEPPDTQAPDSPDEPEEPVASPAPPPPPDSPSTVGSPVTTPTYNKVWVVSTTGNDAAAGSETAPLKTISRAITLAGPGDLIRVRSGTYTERVLISGSVRSGTATAPITLQGEGKPRIILGSVNGALMVVEKPYWLISGFNIDIQNRKAFGVAFTSNLQGTKLSDSEIHHGNYGAGVSFHYSANGATLENNHIHHIFIDGDDAHGVLIQPTARNITVRNNVIHDNSGDAIQCYSEDGSVPGAPADTITIEGNDLYGNIEQSLDIKTCYNVTVRRNKMHLARRHPTLGGNGAMVVHMSAKNVLIEDNDFYDAGLAIGVGGNRYGAYPSGIIIRRNRIRDMITDGGMTGGGLQLAVSTGTQVYNNTFTRLQGPALTVGTGDGGPTENLMVKNNIIDAAYVLKLGSQAPGLKMNSNLYRPGASFRGTSSWNLSQWKAQGQDANSLESSTLLNSTETLSPASAAVDRGEKLGLPFCGAAPDIGAVESGC</sequence>
<keyword evidence="9" id="KW-1185">Reference proteome</keyword>
<dbReference type="InterPro" id="IPR006626">
    <property type="entry name" value="PbH1"/>
</dbReference>
<dbReference type="InterPro" id="IPR011459">
    <property type="entry name" value="DUF1565"/>
</dbReference>
<dbReference type="InterPro" id="IPR012334">
    <property type="entry name" value="Pectin_lyas_fold"/>
</dbReference>
<evidence type="ECO:0000256" key="5">
    <source>
        <dbReference type="SAM" id="SignalP"/>
    </source>
</evidence>
<dbReference type="EMBL" id="CP043494">
    <property type="protein sequence ID" value="WNG50601.1"/>
    <property type="molecule type" value="Genomic_DNA"/>
</dbReference>
<dbReference type="PROSITE" id="PS51257">
    <property type="entry name" value="PROKAR_LIPOPROTEIN"/>
    <property type="match status" value="1"/>
</dbReference>
<evidence type="ECO:0000259" key="6">
    <source>
        <dbReference type="Pfam" id="PF07602"/>
    </source>
</evidence>
<dbReference type="InterPro" id="IPR052052">
    <property type="entry name" value="Polysaccharide_Lyase_9"/>
</dbReference>
<dbReference type="Pfam" id="PF13229">
    <property type="entry name" value="Beta_helix"/>
    <property type="match status" value="1"/>
</dbReference>